<keyword evidence="1" id="KW-0812">Transmembrane</keyword>
<evidence type="ECO:0008006" key="4">
    <source>
        <dbReference type="Google" id="ProtNLM"/>
    </source>
</evidence>
<keyword evidence="1" id="KW-0472">Membrane</keyword>
<proteinExistence type="predicted"/>
<sequence length="277" mass="31158">MQQQSYLELRERRELGTILSDSFTFIRINRSLLWDVLLNTSGIFFLLAIVVAGFYQYATTSSWMTSDPLSFFLVLFLLMLTSILFYASLSAAIYAFMNNYIDNKGDVQKEVVIQEARSNMGDLIILSIITAIIMFFGFIFLVIPGIYLSVPMAMVYPVFCFQKLGKFASISGAFKLISDYWWVTFGTLLVIYIVFMIMSFVFQLPSTIYLAVMAFFSAASGNPELSGDFIYLILSTISSAASNLLSVIIVVCLGLVYLDLDEEQNRTGIKAKLEELG</sequence>
<gene>
    <name evidence="2" type="ORF">ALPR1_05830</name>
</gene>
<dbReference type="eggNOG" id="COG1377">
    <property type="taxonomic scope" value="Bacteria"/>
</dbReference>
<dbReference type="EMBL" id="AAXU02000001">
    <property type="protein sequence ID" value="EAZ80418.1"/>
    <property type="molecule type" value="Genomic_DNA"/>
</dbReference>
<evidence type="ECO:0000313" key="2">
    <source>
        <dbReference type="EMBL" id="EAZ80418.1"/>
    </source>
</evidence>
<feature type="transmembrane region" description="Helical" evidence="1">
    <location>
        <begin position="36"/>
        <end position="57"/>
    </location>
</feature>
<dbReference type="EMBL" id="CM001023">
    <property type="protein sequence ID" value="EAZ80418.1"/>
    <property type="molecule type" value="Genomic_DNA"/>
</dbReference>
<dbReference type="AlphaFoldDB" id="A3HYT2"/>
<feature type="transmembrane region" description="Helical" evidence="1">
    <location>
        <begin position="69"/>
        <end position="96"/>
    </location>
</feature>
<reference evidence="2 3" key="1">
    <citation type="journal article" date="2011" name="J. Bacteriol.">
        <title>Complete genome sequence of Algoriphagus sp. PR1, bacterial prey of a colony-forming choanoflagellate.</title>
        <authorList>
            <person name="Alegado R.A."/>
            <person name="Ferriera S."/>
            <person name="Nusbaum C."/>
            <person name="Young S.K."/>
            <person name="Zeng Q."/>
            <person name="Imamovic A."/>
            <person name="Fairclough S.R."/>
            <person name="King N."/>
        </authorList>
    </citation>
    <scope>NUCLEOTIDE SEQUENCE [LARGE SCALE GENOMIC DNA]</scope>
    <source>
        <strain evidence="2 3">PR1</strain>
    </source>
</reference>
<dbReference type="RefSeq" id="WP_008199048.1">
    <property type="nucleotide sequence ID" value="NZ_CM001023.1"/>
</dbReference>
<feature type="transmembrane region" description="Helical" evidence="1">
    <location>
        <begin position="180"/>
        <end position="202"/>
    </location>
</feature>
<organism evidence="2 3">
    <name type="scientific">Algoriphagus machipongonensis</name>
    <dbReference type="NCBI Taxonomy" id="388413"/>
    <lineage>
        <taxon>Bacteria</taxon>
        <taxon>Pseudomonadati</taxon>
        <taxon>Bacteroidota</taxon>
        <taxon>Cytophagia</taxon>
        <taxon>Cytophagales</taxon>
        <taxon>Cyclobacteriaceae</taxon>
        <taxon>Algoriphagus</taxon>
    </lineage>
</organism>
<accession>A3HYT2</accession>
<comment type="caution">
    <text evidence="2">The sequence shown here is derived from an EMBL/GenBank/DDBJ whole genome shotgun (WGS) entry which is preliminary data.</text>
</comment>
<evidence type="ECO:0000313" key="3">
    <source>
        <dbReference type="Proteomes" id="UP000003919"/>
    </source>
</evidence>
<feature type="transmembrane region" description="Helical" evidence="1">
    <location>
        <begin position="123"/>
        <end position="147"/>
    </location>
</feature>
<dbReference type="HOGENOM" id="CLU_081217_0_0_10"/>
<name>A3HYT2_9BACT</name>
<feature type="transmembrane region" description="Helical" evidence="1">
    <location>
        <begin position="207"/>
        <end position="223"/>
    </location>
</feature>
<dbReference type="STRING" id="388413.ALPR1_05830"/>
<dbReference type="OrthoDB" id="1049480at2"/>
<keyword evidence="3" id="KW-1185">Reference proteome</keyword>
<dbReference type="Proteomes" id="UP000003919">
    <property type="component" value="Chromosome"/>
</dbReference>
<protein>
    <recommendedName>
        <fullName evidence="4">Glycerophosphoryl diester phosphodiesterase membrane domain-containing protein</fullName>
    </recommendedName>
</protein>
<keyword evidence="1" id="KW-1133">Transmembrane helix</keyword>
<feature type="transmembrane region" description="Helical" evidence="1">
    <location>
        <begin position="229"/>
        <end position="258"/>
    </location>
</feature>
<evidence type="ECO:0000256" key="1">
    <source>
        <dbReference type="SAM" id="Phobius"/>
    </source>
</evidence>